<dbReference type="Proteomes" id="UP000031668">
    <property type="component" value="Unassembled WGS sequence"/>
</dbReference>
<feature type="transmembrane region" description="Helical" evidence="1">
    <location>
        <begin position="137"/>
        <end position="157"/>
    </location>
</feature>
<keyword evidence="1" id="KW-0472">Membrane</keyword>
<accession>A0A0C2JQM0</accession>
<gene>
    <name evidence="3" type="ORF">RF11_02415</name>
    <name evidence="2" type="ORF">RF11_06092</name>
</gene>
<sequence>MSELSHENITNSVNKIMRKIEWTNSKNLKKLLFILFKMLHRCRILNYIQFNFDQFYEISFSKFLIFTKPHKDSVVRDLSKIWIRIINGSRNKLRFDTIDELMFTCAVYSIHFTNKLKKVNHGSSHFELTKIKKRGLLIIYFTLFAFPMIAHASKIWLHKVLKVLHNSFKKYFEKSSIVDLPPENQLFFMQYYLKSHLALNMPLSSHDAELCNGVVERLLTYSSLSNII</sequence>
<comment type="caution">
    <text evidence="3">The sequence shown here is derived from an EMBL/GenBank/DDBJ whole genome shotgun (WGS) entry which is preliminary data.</text>
</comment>
<keyword evidence="4" id="KW-1185">Reference proteome</keyword>
<evidence type="ECO:0000256" key="1">
    <source>
        <dbReference type="SAM" id="Phobius"/>
    </source>
</evidence>
<keyword evidence="1" id="KW-0812">Transmembrane</keyword>
<protein>
    <submittedName>
        <fullName evidence="3">Uncharacterized protein</fullName>
    </submittedName>
</protein>
<evidence type="ECO:0000313" key="2">
    <source>
        <dbReference type="EMBL" id="KII67250.1"/>
    </source>
</evidence>
<dbReference type="EMBL" id="JWZT01001679">
    <property type="protein sequence ID" value="KII71663.1"/>
    <property type="molecule type" value="Genomic_DNA"/>
</dbReference>
<evidence type="ECO:0000313" key="4">
    <source>
        <dbReference type="Proteomes" id="UP000031668"/>
    </source>
</evidence>
<dbReference type="AlphaFoldDB" id="A0A0C2JQM0"/>
<keyword evidence="1" id="KW-1133">Transmembrane helix</keyword>
<evidence type="ECO:0000313" key="3">
    <source>
        <dbReference type="EMBL" id="KII71663.1"/>
    </source>
</evidence>
<proteinExistence type="predicted"/>
<dbReference type="EMBL" id="JWZT01003264">
    <property type="protein sequence ID" value="KII67250.1"/>
    <property type="molecule type" value="Genomic_DNA"/>
</dbReference>
<reference evidence="3 4" key="1">
    <citation type="journal article" date="2014" name="Genome Biol. Evol.">
        <title>The genome of the myxosporean Thelohanellus kitauei shows adaptations to nutrient acquisition within its fish host.</title>
        <authorList>
            <person name="Yang Y."/>
            <person name="Xiong J."/>
            <person name="Zhou Z."/>
            <person name="Huo F."/>
            <person name="Miao W."/>
            <person name="Ran C."/>
            <person name="Liu Y."/>
            <person name="Zhang J."/>
            <person name="Feng J."/>
            <person name="Wang M."/>
            <person name="Wang M."/>
            <person name="Wang L."/>
            <person name="Yao B."/>
        </authorList>
    </citation>
    <scope>NUCLEOTIDE SEQUENCE [LARGE SCALE GENOMIC DNA]</scope>
    <source>
        <strain evidence="3">Wuqing</strain>
    </source>
</reference>
<organism evidence="3 4">
    <name type="scientific">Thelohanellus kitauei</name>
    <name type="common">Myxosporean</name>
    <dbReference type="NCBI Taxonomy" id="669202"/>
    <lineage>
        <taxon>Eukaryota</taxon>
        <taxon>Metazoa</taxon>
        <taxon>Cnidaria</taxon>
        <taxon>Myxozoa</taxon>
        <taxon>Myxosporea</taxon>
        <taxon>Bivalvulida</taxon>
        <taxon>Platysporina</taxon>
        <taxon>Myxobolidae</taxon>
        <taxon>Thelohanellus</taxon>
    </lineage>
</organism>
<name>A0A0C2JQM0_THEKT</name>